<proteinExistence type="predicted"/>
<accession>A0AAE0PM15</accession>
<reference evidence="1" key="2">
    <citation type="submission" date="2023-07" db="EMBL/GenBank/DDBJ databases">
        <authorList>
            <consortium name="Lawrence Berkeley National Laboratory"/>
            <person name="Haridas S."/>
            <person name="Hensen N."/>
            <person name="Bonometti L."/>
            <person name="Westerberg I."/>
            <person name="Brannstrom I.O."/>
            <person name="Guillou S."/>
            <person name="Cros-Aarteil S."/>
            <person name="Calhoun S."/>
            <person name="Kuo A."/>
            <person name="Mondo S."/>
            <person name="Pangilinan J."/>
            <person name="Riley R."/>
            <person name="LaButti K."/>
            <person name="Andreopoulos B."/>
            <person name="Lipzen A."/>
            <person name="Chen C."/>
            <person name="Yanf M."/>
            <person name="Daum C."/>
            <person name="Ng V."/>
            <person name="Clum A."/>
            <person name="Steindorff A."/>
            <person name="Ohm R."/>
            <person name="Martin F."/>
            <person name="Silar P."/>
            <person name="Natvig D."/>
            <person name="Lalanne C."/>
            <person name="Gautier V."/>
            <person name="Ament-velasquez S.L."/>
            <person name="Kruys A."/>
            <person name="Hutchinson M.I."/>
            <person name="Powell A.J."/>
            <person name="Barry K."/>
            <person name="Miller A.N."/>
            <person name="Grigoriev I.V."/>
            <person name="Debuchy R."/>
            <person name="Gladieux P."/>
            <person name="Thoren M.H."/>
            <person name="Johannesson H."/>
        </authorList>
    </citation>
    <scope>NUCLEOTIDE SEQUENCE</scope>
    <source>
        <strain evidence="1">FGSC 1904</strain>
    </source>
</reference>
<protein>
    <submittedName>
        <fullName evidence="1">Uncharacterized protein</fullName>
    </submittedName>
</protein>
<reference evidence="1" key="1">
    <citation type="journal article" date="2023" name="Mol. Phylogenet. Evol.">
        <title>Genome-scale phylogeny and comparative genomics of the fungal order Sordariales.</title>
        <authorList>
            <person name="Hensen N."/>
            <person name="Bonometti L."/>
            <person name="Westerberg I."/>
            <person name="Brannstrom I.O."/>
            <person name="Guillou S."/>
            <person name="Cros-Aarteil S."/>
            <person name="Calhoun S."/>
            <person name="Haridas S."/>
            <person name="Kuo A."/>
            <person name="Mondo S."/>
            <person name="Pangilinan J."/>
            <person name="Riley R."/>
            <person name="LaButti K."/>
            <person name="Andreopoulos B."/>
            <person name="Lipzen A."/>
            <person name="Chen C."/>
            <person name="Yan M."/>
            <person name="Daum C."/>
            <person name="Ng V."/>
            <person name="Clum A."/>
            <person name="Steindorff A."/>
            <person name="Ohm R.A."/>
            <person name="Martin F."/>
            <person name="Silar P."/>
            <person name="Natvig D.O."/>
            <person name="Lalanne C."/>
            <person name="Gautier V."/>
            <person name="Ament-Velasquez S.L."/>
            <person name="Kruys A."/>
            <person name="Hutchinson M.I."/>
            <person name="Powell A.J."/>
            <person name="Barry K."/>
            <person name="Miller A.N."/>
            <person name="Grigoriev I.V."/>
            <person name="Debuchy R."/>
            <person name="Gladieux P."/>
            <person name="Hiltunen Thoren M."/>
            <person name="Johannesson H."/>
        </authorList>
    </citation>
    <scope>NUCLEOTIDE SEQUENCE</scope>
    <source>
        <strain evidence="1">FGSC 1904</strain>
    </source>
</reference>
<dbReference type="EMBL" id="JAUTDP010000001">
    <property type="protein sequence ID" value="KAK3402523.1"/>
    <property type="molecule type" value="Genomic_DNA"/>
</dbReference>
<dbReference type="Proteomes" id="UP001281003">
    <property type="component" value="Unassembled WGS sequence"/>
</dbReference>
<dbReference type="AlphaFoldDB" id="A0AAE0PM15"/>
<keyword evidence="2" id="KW-1185">Reference proteome</keyword>
<comment type="caution">
    <text evidence="1">The sequence shown here is derived from an EMBL/GenBank/DDBJ whole genome shotgun (WGS) entry which is preliminary data.</text>
</comment>
<organism evidence="1 2">
    <name type="scientific">Sordaria brevicollis</name>
    <dbReference type="NCBI Taxonomy" id="83679"/>
    <lineage>
        <taxon>Eukaryota</taxon>
        <taxon>Fungi</taxon>
        <taxon>Dikarya</taxon>
        <taxon>Ascomycota</taxon>
        <taxon>Pezizomycotina</taxon>
        <taxon>Sordariomycetes</taxon>
        <taxon>Sordariomycetidae</taxon>
        <taxon>Sordariales</taxon>
        <taxon>Sordariaceae</taxon>
        <taxon>Sordaria</taxon>
    </lineage>
</organism>
<gene>
    <name evidence="1" type="ORF">B0T20DRAFT_1596</name>
</gene>
<sequence length="105" mass="11575">MPPSLLPRWHMASRQLTHSTTTILRPSITTATPLTTARLFSSTLPRPSTHHPSHPSQVLVDLNHQIPKPPPKKWITDLPSRVGKCIIFGCSPAQISAVDKSSQIK</sequence>
<evidence type="ECO:0000313" key="2">
    <source>
        <dbReference type="Proteomes" id="UP001281003"/>
    </source>
</evidence>
<name>A0AAE0PM15_SORBR</name>
<evidence type="ECO:0000313" key="1">
    <source>
        <dbReference type="EMBL" id="KAK3402523.1"/>
    </source>
</evidence>